<dbReference type="InterPro" id="IPR003111">
    <property type="entry name" value="Lon_prtase_N"/>
</dbReference>
<name>A0A0K2GGH6_NITMO</name>
<dbReference type="PATRIC" id="fig|42253.5.peg.3493"/>
<comment type="subunit">
    <text evidence="9 10">Homohexamer. Organized in a ring with a central cavity.</text>
</comment>
<dbReference type="SUPFAM" id="SSF52540">
    <property type="entry name" value="P-loop containing nucleoside triphosphate hydrolases"/>
    <property type="match status" value="1"/>
</dbReference>
<keyword evidence="8 9" id="KW-0346">Stress response</keyword>
<sequence length="835" mass="92660">MTDPNEQEIQPPQNVDVPDQLPMLPVRDIVVFPYMVLPLFVGREMSIKAIEAALAGNRMIFLATQKALDVENPTPDDIHAVGTVGIVMRMLKLPDERIKILVQGIAKGKITNYIQTEPYYSVRIDKLPDTKASVTTLEAEAVMRTVKEQIERIVSLGKVLIPDVMVVIENLEEPGRLADMVASNLGLKVDVTQAVLEITDPIQRLRQVSDILGKEIEVLSMQQKIQAQAKGEMDKTQREYFLREQLKAIQKELGELDERAEEVTEFRKRIKDAKMPEKVLKETEKQLKRLEKMHPDTAESATVRTYLEWMVELPWSKKSKDNLDLKAAAKVLNEDHYDLEKVKERILEYLAVRKLKEKMKGPILCFVGPPGVGKTSLGKSIARALGREFVRISLGGVRDEAEIRGHRRTYVGALPGRIIQGMKQAGTSNPVFMLDEVDKVGMDFRGDPSAALLEVLDPEQNNAFTDHYLGVPFDLTEVMFITTANLMDPILPALRDRMEIIEIPGYTEEEKLGIAQRYLIPRQLEEHGITGRHVRVAEPAIRMIISNYTREAGVRNLEREIANVMRKVAKKVAEGKGQGFPVNPGNLHKYLGVPKYLPESELEKDEVGVATGLAWTEAGGDVLYIEATVMKGKGQLTLTGHLGDVMKESAQAALSYVRSREKTLNINPDAFSKQDLHIHVPAGAIPKDGPSAGITMATAIASALAGIPARRDLAMTGEITLRGRVLPIGGLKEKILAAKRAKLAMVILPRRNKKDLEEIPKHLLKGIQLSFADTMDDVIRIALGRKPKPAQAAKKPSSPAAPPRNRAARPNRGGRPAESHVPRPAMRTAPPALTR</sequence>
<evidence type="ECO:0000256" key="13">
    <source>
        <dbReference type="PROSITE-ProRule" id="PRU01122"/>
    </source>
</evidence>
<dbReference type="InterPro" id="IPR027065">
    <property type="entry name" value="Lon_Prtase"/>
</dbReference>
<dbReference type="CDD" id="cd19500">
    <property type="entry name" value="RecA-like_Lon"/>
    <property type="match status" value="1"/>
</dbReference>
<evidence type="ECO:0000256" key="2">
    <source>
        <dbReference type="ARBA" id="ARBA00022490"/>
    </source>
</evidence>
<keyword evidence="20" id="KW-1185">Reference proteome</keyword>
<dbReference type="InterPro" id="IPR027417">
    <property type="entry name" value="P-loop_NTPase"/>
</dbReference>
<evidence type="ECO:0000256" key="7">
    <source>
        <dbReference type="ARBA" id="ARBA00022840"/>
    </source>
</evidence>
<dbReference type="InterPro" id="IPR027543">
    <property type="entry name" value="Lon_bac"/>
</dbReference>
<comment type="function">
    <text evidence="9">ATP-dependent serine protease that mediates the selective degradation of mutant and abnormal proteins as well as certain short-lived regulatory proteins. Required for cellular homeostasis and for survival from DNA damage and developmental changes induced by stress. Degrades polypeptides processively to yield small peptide fragments that are 5 to 10 amino acids long. Binds to DNA in a double-stranded, site-specific manner.</text>
</comment>
<dbReference type="Pfam" id="PF22667">
    <property type="entry name" value="Lon_lid"/>
    <property type="match status" value="1"/>
</dbReference>
<dbReference type="GO" id="GO:0006515">
    <property type="term" value="P:protein quality control for misfolded or incompletely synthesized proteins"/>
    <property type="evidence" value="ECO:0007669"/>
    <property type="project" value="UniProtKB-UniRule"/>
</dbReference>
<dbReference type="GO" id="GO:0043565">
    <property type="term" value="F:sequence-specific DNA binding"/>
    <property type="evidence" value="ECO:0007669"/>
    <property type="project" value="UniProtKB-UniRule"/>
</dbReference>
<evidence type="ECO:0000256" key="10">
    <source>
        <dbReference type="PIRNR" id="PIRNR001174"/>
    </source>
</evidence>
<dbReference type="Pfam" id="PF00004">
    <property type="entry name" value="AAA"/>
    <property type="match status" value="1"/>
</dbReference>
<dbReference type="EC" id="3.4.21.53" evidence="9 10"/>
<evidence type="ECO:0000256" key="12">
    <source>
        <dbReference type="PIRSR" id="PIRSR001174-2"/>
    </source>
</evidence>
<dbReference type="Gene3D" id="3.30.230.10">
    <property type="match status" value="1"/>
</dbReference>
<evidence type="ECO:0000256" key="11">
    <source>
        <dbReference type="PIRSR" id="PIRSR001174-1"/>
    </source>
</evidence>
<dbReference type="GO" id="GO:0016887">
    <property type="term" value="F:ATP hydrolysis activity"/>
    <property type="evidence" value="ECO:0007669"/>
    <property type="project" value="UniProtKB-UniRule"/>
</dbReference>
<dbReference type="KEGG" id="nmv:NITMOv2_3542"/>
<feature type="binding site" evidence="9 12">
    <location>
        <begin position="368"/>
        <end position="375"/>
    </location>
    <ligand>
        <name>ATP</name>
        <dbReference type="ChEBI" id="CHEBI:30616"/>
    </ligand>
</feature>
<dbReference type="InterPro" id="IPR003593">
    <property type="entry name" value="AAA+_ATPase"/>
</dbReference>
<keyword evidence="5 9" id="KW-0378">Hydrolase</keyword>
<reference evidence="19 20" key="1">
    <citation type="journal article" date="2015" name="Proc. Natl. Acad. Sci. U.S.A.">
        <title>Expanded metabolic versatility of ubiquitous nitrite-oxidizing bacteria from the genus Nitrospira.</title>
        <authorList>
            <person name="Koch H."/>
            <person name="Lucker S."/>
            <person name="Albertsen M."/>
            <person name="Kitzinger K."/>
            <person name="Herbold C."/>
            <person name="Spieck E."/>
            <person name="Nielsen P.H."/>
            <person name="Wagner M."/>
            <person name="Daims H."/>
        </authorList>
    </citation>
    <scope>NUCLEOTIDE SEQUENCE [LARGE SCALE GENOMIC DNA]</scope>
    <source>
        <strain evidence="19 20">NSP M-1</strain>
    </source>
</reference>
<accession>A0A0K2GGH6</accession>
<dbReference type="Gene3D" id="1.20.5.5270">
    <property type="match status" value="1"/>
</dbReference>
<dbReference type="SUPFAM" id="SSF54211">
    <property type="entry name" value="Ribosomal protein S5 domain 2-like"/>
    <property type="match status" value="1"/>
</dbReference>
<dbReference type="PROSITE" id="PS51787">
    <property type="entry name" value="LON_N"/>
    <property type="match status" value="1"/>
</dbReference>
<dbReference type="STRING" id="42253.NITMOv2_3542"/>
<dbReference type="PRINTS" id="PR00830">
    <property type="entry name" value="ENDOLAPTASE"/>
</dbReference>
<feature type="active site" evidence="9 11">
    <location>
        <position position="691"/>
    </location>
</feature>
<keyword evidence="6 9" id="KW-0720">Serine protease</keyword>
<keyword evidence="7 9" id="KW-0067">ATP-binding</keyword>
<evidence type="ECO:0000256" key="5">
    <source>
        <dbReference type="ARBA" id="ARBA00022801"/>
    </source>
</evidence>
<dbReference type="Gene3D" id="3.40.50.300">
    <property type="entry name" value="P-loop containing nucleotide triphosphate hydrolases"/>
    <property type="match status" value="1"/>
</dbReference>
<dbReference type="PROSITE" id="PS01046">
    <property type="entry name" value="LON_SER"/>
    <property type="match status" value="1"/>
</dbReference>
<gene>
    <name evidence="9 19" type="primary">lon</name>
    <name evidence="19" type="ORF">NITMOv2_3542</name>
</gene>
<evidence type="ECO:0000256" key="4">
    <source>
        <dbReference type="ARBA" id="ARBA00022741"/>
    </source>
</evidence>
<dbReference type="HAMAP" id="MF_01973">
    <property type="entry name" value="lon_bact"/>
    <property type="match status" value="1"/>
</dbReference>
<dbReference type="InterPro" id="IPR008269">
    <property type="entry name" value="Lon_proteolytic"/>
</dbReference>
<evidence type="ECO:0000256" key="3">
    <source>
        <dbReference type="ARBA" id="ARBA00022670"/>
    </source>
</evidence>
<dbReference type="Gene3D" id="1.20.58.1480">
    <property type="match status" value="1"/>
</dbReference>
<feature type="domain" description="Lon N-terminal" evidence="18">
    <location>
        <begin position="21"/>
        <end position="216"/>
    </location>
</feature>
<dbReference type="Pfam" id="PF02190">
    <property type="entry name" value="LON_substr_bdg"/>
    <property type="match status" value="1"/>
</dbReference>
<comment type="subcellular location">
    <subcellularLocation>
        <location evidence="1 9 10">Cytoplasm</location>
    </subcellularLocation>
</comment>
<dbReference type="GO" id="GO:0034605">
    <property type="term" value="P:cellular response to heat"/>
    <property type="evidence" value="ECO:0007669"/>
    <property type="project" value="UniProtKB-UniRule"/>
</dbReference>
<keyword evidence="4 9" id="KW-0547">Nucleotide-binding</keyword>
<feature type="domain" description="Lon proteolytic" evidence="17">
    <location>
        <begin position="604"/>
        <end position="785"/>
    </location>
</feature>
<dbReference type="Gene3D" id="2.30.130.40">
    <property type="entry name" value="LON domain-like"/>
    <property type="match status" value="1"/>
</dbReference>
<dbReference type="GO" id="GO:0004252">
    <property type="term" value="F:serine-type endopeptidase activity"/>
    <property type="evidence" value="ECO:0007669"/>
    <property type="project" value="UniProtKB-UniRule"/>
</dbReference>
<dbReference type="SMART" id="SM00382">
    <property type="entry name" value="AAA"/>
    <property type="match status" value="1"/>
</dbReference>
<dbReference type="OrthoDB" id="9803599at2"/>
<dbReference type="FunFam" id="3.40.50.300:FF:000382">
    <property type="entry name" value="Lon protease homolog 2, peroxisomal"/>
    <property type="match status" value="1"/>
</dbReference>
<dbReference type="PIRSF" id="PIRSF001174">
    <property type="entry name" value="Lon_proteas"/>
    <property type="match status" value="1"/>
</dbReference>
<comment type="catalytic activity">
    <reaction evidence="9 10 13">
        <text>Hydrolysis of proteins in presence of ATP.</text>
        <dbReference type="EC" id="3.4.21.53"/>
    </reaction>
</comment>
<evidence type="ECO:0000256" key="14">
    <source>
        <dbReference type="RuleBase" id="RU000591"/>
    </source>
</evidence>
<dbReference type="EMBL" id="CP011801">
    <property type="protein sequence ID" value="ALA59934.1"/>
    <property type="molecule type" value="Genomic_DNA"/>
</dbReference>
<dbReference type="GO" id="GO:0005737">
    <property type="term" value="C:cytoplasm"/>
    <property type="evidence" value="ECO:0007669"/>
    <property type="project" value="UniProtKB-SubCell"/>
</dbReference>
<dbReference type="Pfam" id="PF05362">
    <property type="entry name" value="Lon_C"/>
    <property type="match status" value="1"/>
</dbReference>
<dbReference type="Proteomes" id="UP000069205">
    <property type="component" value="Chromosome"/>
</dbReference>
<evidence type="ECO:0000256" key="8">
    <source>
        <dbReference type="ARBA" id="ARBA00023016"/>
    </source>
</evidence>
<evidence type="ECO:0000256" key="6">
    <source>
        <dbReference type="ARBA" id="ARBA00022825"/>
    </source>
</evidence>
<keyword evidence="3 9" id="KW-0645">Protease</keyword>
<dbReference type="NCBIfam" id="NF008053">
    <property type="entry name" value="PRK10787.1"/>
    <property type="match status" value="1"/>
</dbReference>
<evidence type="ECO:0000313" key="19">
    <source>
        <dbReference type="EMBL" id="ALA59934.1"/>
    </source>
</evidence>
<comment type="induction">
    <text evidence="9">By heat shock.</text>
</comment>
<dbReference type="SMART" id="SM00464">
    <property type="entry name" value="LON"/>
    <property type="match status" value="1"/>
</dbReference>
<organism evidence="19 20">
    <name type="scientific">Nitrospira moscoviensis</name>
    <dbReference type="NCBI Taxonomy" id="42253"/>
    <lineage>
        <taxon>Bacteria</taxon>
        <taxon>Pseudomonadati</taxon>
        <taxon>Nitrospirota</taxon>
        <taxon>Nitrospiria</taxon>
        <taxon>Nitrospirales</taxon>
        <taxon>Nitrospiraceae</taxon>
        <taxon>Nitrospira</taxon>
    </lineage>
</organism>
<dbReference type="SUPFAM" id="SSF88697">
    <property type="entry name" value="PUA domain-like"/>
    <property type="match status" value="1"/>
</dbReference>
<dbReference type="InterPro" id="IPR020568">
    <property type="entry name" value="Ribosomal_Su5_D2-typ_SF"/>
</dbReference>
<dbReference type="PROSITE" id="PS51786">
    <property type="entry name" value="LON_PROTEOLYTIC"/>
    <property type="match status" value="1"/>
</dbReference>
<dbReference type="InterPro" id="IPR003959">
    <property type="entry name" value="ATPase_AAA_core"/>
</dbReference>
<dbReference type="InterPro" id="IPR046336">
    <property type="entry name" value="Lon_prtase_N_sf"/>
</dbReference>
<evidence type="ECO:0000313" key="20">
    <source>
        <dbReference type="Proteomes" id="UP000069205"/>
    </source>
</evidence>
<dbReference type="NCBIfam" id="TIGR00763">
    <property type="entry name" value="lon"/>
    <property type="match status" value="1"/>
</dbReference>
<dbReference type="FunFam" id="1.20.5.5270:FF:000002">
    <property type="entry name" value="Lon protease homolog"/>
    <property type="match status" value="1"/>
</dbReference>
<dbReference type="InterPro" id="IPR015947">
    <property type="entry name" value="PUA-like_sf"/>
</dbReference>
<feature type="coiled-coil region" evidence="15">
    <location>
        <begin position="246"/>
        <end position="300"/>
    </location>
</feature>
<evidence type="ECO:0000259" key="17">
    <source>
        <dbReference type="PROSITE" id="PS51786"/>
    </source>
</evidence>
<feature type="region of interest" description="Disordered" evidence="16">
    <location>
        <begin position="784"/>
        <end position="835"/>
    </location>
</feature>
<dbReference type="GO" id="GO:0004176">
    <property type="term" value="F:ATP-dependent peptidase activity"/>
    <property type="evidence" value="ECO:0007669"/>
    <property type="project" value="UniProtKB-UniRule"/>
</dbReference>
<evidence type="ECO:0000256" key="15">
    <source>
        <dbReference type="SAM" id="Coils"/>
    </source>
</evidence>
<dbReference type="AlphaFoldDB" id="A0A0K2GGH6"/>
<dbReference type="InterPro" id="IPR054594">
    <property type="entry name" value="Lon_lid"/>
</dbReference>
<dbReference type="GO" id="GO:0005524">
    <property type="term" value="F:ATP binding"/>
    <property type="evidence" value="ECO:0007669"/>
    <property type="project" value="UniProtKB-UniRule"/>
</dbReference>
<feature type="active site" evidence="9 11">
    <location>
        <position position="734"/>
    </location>
</feature>
<keyword evidence="2 9" id="KW-0963">Cytoplasm</keyword>
<dbReference type="InterPro" id="IPR004815">
    <property type="entry name" value="Lon_bac/euk-typ"/>
</dbReference>
<feature type="compositionally biased region" description="Low complexity" evidence="16">
    <location>
        <begin position="789"/>
        <end position="814"/>
    </location>
</feature>
<keyword evidence="15" id="KW-0175">Coiled coil</keyword>
<proteinExistence type="evidence at transcript level"/>
<evidence type="ECO:0000256" key="1">
    <source>
        <dbReference type="ARBA" id="ARBA00004496"/>
    </source>
</evidence>
<comment type="similarity">
    <text evidence="9 10 13 14">Belongs to the peptidase S16 family.</text>
</comment>
<dbReference type="InterPro" id="IPR014721">
    <property type="entry name" value="Ribsml_uS5_D2-typ_fold_subgr"/>
</dbReference>
<protein>
    <recommendedName>
        <fullName evidence="9 10">Lon protease</fullName>
        <ecNumber evidence="9 10">3.4.21.53</ecNumber>
    </recommendedName>
    <alternativeName>
        <fullName evidence="9">ATP-dependent protease La</fullName>
    </alternativeName>
</protein>
<dbReference type="RefSeq" id="WP_053380867.1">
    <property type="nucleotide sequence ID" value="NZ_CP011801.1"/>
</dbReference>
<dbReference type="InterPro" id="IPR008268">
    <property type="entry name" value="Peptidase_S16_AS"/>
</dbReference>
<dbReference type="PANTHER" id="PTHR10046">
    <property type="entry name" value="ATP DEPENDENT LON PROTEASE FAMILY MEMBER"/>
    <property type="match status" value="1"/>
</dbReference>
<evidence type="ECO:0000259" key="18">
    <source>
        <dbReference type="PROSITE" id="PS51787"/>
    </source>
</evidence>
<evidence type="ECO:0000256" key="9">
    <source>
        <dbReference type="HAMAP-Rule" id="MF_01973"/>
    </source>
</evidence>
<evidence type="ECO:0000256" key="16">
    <source>
        <dbReference type="SAM" id="MobiDB-lite"/>
    </source>
</evidence>
<dbReference type="Gene3D" id="1.10.8.60">
    <property type="match status" value="1"/>
</dbReference>